<comment type="similarity">
    <text evidence="1">Belongs to the transposase 11 family.</text>
</comment>
<dbReference type="AlphaFoldDB" id="A0A1M6HKA1"/>
<accession>A0A1M6HKA1</accession>
<keyword evidence="3" id="KW-0238">DNA-binding</keyword>
<dbReference type="GO" id="GO:0004803">
    <property type="term" value="F:transposase activity"/>
    <property type="evidence" value="ECO:0007669"/>
    <property type="project" value="InterPro"/>
</dbReference>
<feature type="non-terminal residue" evidence="7">
    <location>
        <position position="1"/>
    </location>
</feature>
<evidence type="ECO:0000313" key="8">
    <source>
        <dbReference type="Proteomes" id="UP000183954"/>
    </source>
</evidence>
<evidence type="ECO:0000313" key="7">
    <source>
        <dbReference type="EMBL" id="SHJ22620.1"/>
    </source>
</evidence>
<sequence>LPTAFIKMADAIMAWYYGDDDYKTFNGYRLSAIDASLLELNNSERLRNAFGYSESKNVKLARAKASCIYDLENDMVITSKIASYFTGEREIAIDLIEKLKQMGLKNDLILFDRGYPSRQFFAYLEGSEVNYLMRVKNQSMKEVNEAMEPDQIVQINVGKETIKVRVVRFMLDSGVEEVLVTNLLDESFSIQQFKALYFRRWGIEVKYDELKNKLQLQNFTGDTKIAVEQDFYASMYLSNMVALAKNEANEKIAHNNQDKDLKYEYKVNTSILIGKLKDSLVLMLLEDNSEKRSAMLNRIMEQIPKNMVPIRPGRSKPRNMGRKAPKHSLNQKRCL</sequence>
<dbReference type="NCBIfam" id="NF033592">
    <property type="entry name" value="transpos_IS4_1"/>
    <property type="match status" value="1"/>
</dbReference>
<protein>
    <submittedName>
        <fullName evidence="7">Transposase DDE domain-containing protein</fullName>
    </submittedName>
</protein>
<feature type="domain" description="Transposase IS4-like" evidence="6">
    <location>
        <begin position="27"/>
        <end position="236"/>
    </location>
</feature>
<proteinExistence type="inferred from homology"/>
<evidence type="ECO:0000256" key="4">
    <source>
        <dbReference type="ARBA" id="ARBA00023172"/>
    </source>
</evidence>
<dbReference type="InterPro" id="IPR002559">
    <property type="entry name" value="Transposase_11"/>
</dbReference>
<dbReference type="PANTHER" id="PTHR33258:SF1">
    <property type="entry name" value="TRANSPOSASE INSL FOR INSERTION SEQUENCE ELEMENT IS186A-RELATED"/>
    <property type="match status" value="1"/>
</dbReference>
<keyword evidence="2" id="KW-0815">Transposition</keyword>
<dbReference type="InterPro" id="IPR047952">
    <property type="entry name" value="Transpos_IS4"/>
</dbReference>
<dbReference type="GO" id="GO:0006313">
    <property type="term" value="P:DNA transposition"/>
    <property type="evidence" value="ECO:0007669"/>
    <property type="project" value="InterPro"/>
</dbReference>
<name>A0A1M6HKA1_9FIRM</name>
<feature type="region of interest" description="Disordered" evidence="5">
    <location>
        <begin position="308"/>
        <end position="335"/>
    </location>
</feature>
<feature type="compositionally biased region" description="Basic residues" evidence="5">
    <location>
        <begin position="313"/>
        <end position="335"/>
    </location>
</feature>
<dbReference type="SUPFAM" id="SSF53098">
    <property type="entry name" value="Ribonuclease H-like"/>
    <property type="match status" value="1"/>
</dbReference>
<dbReference type="Pfam" id="PF01609">
    <property type="entry name" value="DDE_Tnp_1"/>
    <property type="match status" value="1"/>
</dbReference>
<dbReference type="PANTHER" id="PTHR33258">
    <property type="entry name" value="TRANSPOSASE INSL FOR INSERTION SEQUENCE ELEMENT IS186A-RELATED"/>
    <property type="match status" value="1"/>
</dbReference>
<dbReference type="Proteomes" id="UP000183954">
    <property type="component" value="Unassembled WGS sequence"/>
</dbReference>
<keyword evidence="4" id="KW-0233">DNA recombination</keyword>
<dbReference type="InterPro" id="IPR012337">
    <property type="entry name" value="RNaseH-like_sf"/>
</dbReference>
<gene>
    <name evidence="7" type="ORF">SAMN02746098_05361</name>
</gene>
<keyword evidence="8" id="KW-1185">Reference proteome</keyword>
<evidence type="ECO:0000256" key="2">
    <source>
        <dbReference type="ARBA" id="ARBA00022578"/>
    </source>
</evidence>
<reference evidence="8" key="1">
    <citation type="submission" date="2016-11" db="EMBL/GenBank/DDBJ databases">
        <authorList>
            <person name="Varghese N."/>
            <person name="Submissions S."/>
        </authorList>
    </citation>
    <scope>NUCLEOTIDE SEQUENCE [LARGE SCALE GENOMIC DNA]</scope>
    <source>
        <strain evidence="8">DSM 15449</strain>
    </source>
</reference>
<evidence type="ECO:0000259" key="6">
    <source>
        <dbReference type="Pfam" id="PF01609"/>
    </source>
</evidence>
<evidence type="ECO:0000256" key="1">
    <source>
        <dbReference type="ARBA" id="ARBA00010075"/>
    </source>
</evidence>
<evidence type="ECO:0000256" key="5">
    <source>
        <dbReference type="SAM" id="MobiDB-lite"/>
    </source>
</evidence>
<dbReference type="OrthoDB" id="9794050at2"/>
<evidence type="ECO:0000256" key="3">
    <source>
        <dbReference type="ARBA" id="ARBA00023125"/>
    </source>
</evidence>
<dbReference type="RefSeq" id="WP_073033624.1">
    <property type="nucleotide sequence ID" value="NZ_FQXJ01000052.1"/>
</dbReference>
<dbReference type="EMBL" id="FQXJ01000052">
    <property type="protein sequence ID" value="SHJ22620.1"/>
    <property type="molecule type" value="Genomic_DNA"/>
</dbReference>
<dbReference type="GO" id="GO:0003677">
    <property type="term" value="F:DNA binding"/>
    <property type="evidence" value="ECO:0007669"/>
    <property type="project" value="UniProtKB-KW"/>
</dbReference>
<organism evidence="7 8">
    <name type="scientific">Desulfosporosinus lacus DSM 15449</name>
    <dbReference type="NCBI Taxonomy" id="1121420"/>
    <lineage>
        <taxon>Bacteria</taxon>
        <taxon>Bacillati</taxon>
        <taxon>Bacillota</taxon>
        <taxon>Clostridia</taxon>
        <taxon>Eubacteriales</taxon>
        <taxon>Desulfitobacteriaceae</taxon>
        <taxon>Desulfosporosinus</taxon>
    </lineage>
</organism>